<keyword evidence="1" id="KW-0472">Membrane</keyword>
<evidence type="ECO:0000259" key="2">
    <source>
        <dbReference type="PROSITE" id="PS50234"/>
    </source>
</evidence>
<comment type="caution">
    <text evidence="3">The sequence shown here is derived from an EMBL/GenBank/DDBJ whole genome shotgun (WGS) entry which is preliminary data.</text>
</comment>
<name>A0A5C6FDC1_9BACT</name>
<keyword evidence="1" id="KW-0812">Transmembrane</keyword>
<dbReference type="Pfam" id="PF00092">
    <property type="entry name" value="VWA"/>
    <property type="match status" value="1"/>
</dbReference>
<proteinExistence type="predicted"/>
<feature type="domain" description="VWFA" evidence="2">
    <location>
        <begin position="95"/>
        <end position="279"/>
    </location>
</feature>
<sequence length="341" mass="36652">MLTWAAPWCFAILPLPLILRAVLLPHSRTRDSVRVPMFDVLVTTSGQTPGSGASIASRSIAAAVVLTLAWIAIVAALAQPQWLLDPISRDVATRDLLLAVDLSGSMETEDFTDESGKKTDRMTATKQVLDSFLQSRHGDRVGMVVFGNGAFVQVPFTQDLDVCRELLADLEPRMAGPKTALGDAIGLSINLFDRSEMESKVLIAMTDGNDTGSRVPPAQAAKIAANKGIIIHTIGVGDPEAAGEQTLDETELKAIASETGGQFFRAQDRDALQSVYTKLDAMDTRTVETISHRPRKALYPIPLAASLALSVGYQTLAMAWALLRRRRLVAVAGSESMEVAV</sequence>
<keyword evidence="4" id="KW-1185">Reference proteome</keyword>
<feature type="transmembrane region" description="Helical" evidence="1">
    <location>
        <begin position="301"/>
        <end position="323"/>
    </location>
</feature>
<protein>
    <submittedName>
        <fullName evidence="3">von Willebrand factor type A domain protein</fullName>
    </submittedName>
</protein>
<accession>A0A5C6FDC1</accession>
<dbReference type="Gene3D" id="3.40.50.410">
    <property type="entry name" value="von Willebrand factor, type A domain"/>
    <property type="match status" value="1"/>
</dbReference>
<reference evidence="3 4" key="1">
    <citation type="submission" date="2019-02" db="EMBL/GenBank/DDBJ databases">
        <title>Deep-cultivation of Planctomycetes and their phenomic and genomic characterization uncovers novel biology.</title>
        <authorList>
            <person name="Wiegand S."/>
            <person name="Jogler M."/>
            <person name="Boedeker C."/>
            <person name="Pinto D."/>
            <person name="Vollmers J."/>
            <person name="Rivas-Marin E."/>
            <person name="Kohn T."/>
            <person name="Peeters S.H."/>
            <person name="Heuer A."/>
            <person name="Rast P."/>
            <person name="Oberbeckmann S."/>
            <person name="Bunk B."/>
            <person name="Jeske O."/>
            <person name="Meyerdierks A."/>
            <person name="Storesund J.E."/>
            <person name="Kallscheuer N."/>
            <person name="Luecker S."/>
            <person name="Lage O.M."/>
            <person name="Pohl T."/>
            <person name="Merkel B.J."/>
            <person name="Hornburger P."/>
            <person name="Mueller R.-W."/>
            <person name="Bruemmer F."/>
            <person name="Labrenz M."/>
            <person name="Spormann A.M."/>
            <person name="Op Den Camp H."/>
            <person name="Overmann J."/>
            <person name="Amann R."/>
            <person name="Jetten M.S.M."/>
            <person name="Mascher T."/>
            <person name="Medema M.H."/>
            <person name="Devos D.P."/>
            <person name="Kaster A.-K."/>
            <person name="Ovreas L."/>
            <person name="Rohde M."/>
            <person name="Galperin M.Y."/>
            <person name="Jogler C."/>
        </authorList>
    </citation>
    <scope>NUCLEOTIDE SEQUENCE [LARGE SCALE GENOMIC DNA]</scope>
    <source>
        <strain evidence="3 4">Poly51</strain>
    </source>
</reference>
<keyword evidence="1" id="KW-1133">Transmembrane helix</keyword>
<dbReference type="SMART" id="SM00327">
    <property type="entry name" value="VWA"/>
    <property type="match status" value="1"/>
</dbReference>
<dbReference type="Proteomes" id="UP000318288">
    <property type="component" value="Unassembled WGS sequence"/>
</dbReference>
<dbReference type="PROSITE" id="PS50234">
    <property type="entry name" value="VWFA"/>
    <property type="match status" value="1"/>
</dbReference>
<evidence type="ECO:0000256" key="1">
    <source>
        <dbReference type="SAM" id="Phobius"/>
    </source>
</evidence>
<dbReference type="InterPro" id="IPR036465">
    <property type="entry name" value="vWFA_dom_sf"/>
</dbReference>
<dbReference type="InterPro" id="IPR050768">
    <property type="entry name" value="UPF0353/GerABKA_families"/>
</dbReference>
<dbReference type="InterPro" id="IPR002035">
    <property type="entry name" value="VWF_A"/>
</dbReference>
<dbReference type="PANTHER" id="PTHR22550">
    <property type="entry name" value="SPORE GERMINATION PROTEIN"/>
    <property type="match status" value="1"/>
</dbReference>
<dbReference type="OrthoDB" id="9781333at2"/>
<evidence type="ECO:0000313" key="3">
    <source>
        <dbReference type="EMBL" id="TWU58580.1"/>
    </source>
</evidence>
<dbReference type="SUPFAM" id="SSF53300">
    <property type="entry name" value="vWA-like"/>
    <property type="match status" value="1"/>
</dbReference>
<dbReference type="EMBL" id="SJPW01000002">
    <property type="protein sequence ID" value="TWU58580.1"/>
    <property type="molecule type" value="Genomic_DNA"/>
</dbReference>
<evidence type="ECO:0000313" key="4">
    <source>
        <dbReference type="Proteomes" id="UP000318288"/>
    </source>
</evidence>
<gene>
    <name evidence="3" type="ORF">Poly51_13590</name>
</gene>
<dbReference type="PANTHER" id="PTHR22550:SF18">
    <property type="entry name" value="VWFA DOMAIN-CONTAINING PROTEIN"/>
    <property type="match status" value="1"/>
</dbReference>
<feature type="transmembrane region" description="Helical" evidence="1">
    <location>
        <begin position="59"/>
        <end position="78"/>
    </location>
</feature>
<dbReference type="AlphaFoldDB" id="A0A5C6FDC1"/>
<organism evidence="3 4">
    <name type="scientific">Rubripirellula tenax</name>
    <dbReference type="NCBI Taxonomy" id="2528015"/>
    <lineage>
        <taxon>Bacteria</taxon>
        <taxon>Pseudomonadati</taxon>
        <taxon>Planctomycetota</taxon>
        <taxon>Planctomycetia</taxon>
        <taxon>Pirellulales</taxon>
        <taxon>Pirellulaceae</taxon>
        <taxon>Rubripirellula</taxon>
    </lineage>
</organism>
<dbReference type="RefSeq" id="WP_146455580.1">
    <property type="nucleotide sequence ID" value="NZ_SJPW01000002.1"/>
</dbReference>